<keyword evidence="1" id="KW-0472">Membrane</keyword>
<keyword evidence="3" id="KW-1185">Reference proteome</keyword>
<protein>
    <recommendedName>
        <fullName evidence="4">DUF1109 domain-containing protein</fullName>
    </recommendedName>
</protein>
<dbReference type="RefSeq" id="WP_048885505.1">
    <property type="nucleotide sequence ID" value="NZ_CP011310.1"/>
</dbReference>
<dbReference type="Proteomes" id="UP000059113">
    <property type="component" value="Chromosome"/>
</dbReference>
<dbReference type="EMBL" id="CP011310">
    <property type="protein sequence ID" value="ANC50420.1"/>
    <property type="molecule type" value="Genomic_DNA"/>
</dbReference>
<evidence type="ECO:0000313" key="3">
    <source>
        <dbReference type="Proteomes" id="UP000059113"/>
    </source>
</evidence>
<feature type="transmembrane region" description="Helical" evidence="1">
    <location>
        <begin position="155"/>
        <end position="174"/>
    </location>
</feature>
<dbReference type="InterPro" id="IPR009495">
    <property type="entry name" value="NrsF"/>
</dbReference>
<dbReference type="KEGG" id="ery:CP97_14734"/>
<dbReference type="AlphaFoldDB" id="A0A161IU86"/>
<dbReference type="STRING" id="1648404.CP97_14734"/>
<feature type="transmembrane region" description="Helical" evidence="1">
    <location>
        <begin position="61"/>
        <end position="82"/>
    </location>
</feature>
<keyword evidence="1" id="KW-1133">Transmembrane helix</keyword>
<keyword evidence="1" id="KW-0812">Transmembrane</keyword>
<evidence type="ECO:0000313" key="2">
    <source>
        <dbReference type="EMBL" id="ANC50420.1"/>
    </source>
</evidence>
<gene>
    <name evidence="2" type="ORF">CP97_14734</name>
</gene>
<accession>A0A161IU86</accession>
<dbReference type="OrthoDB" id="7409897at2"/>
<evidence type="ECO:0008006" key="4">
    <source>
        <dbReference type="Google" id="ProtNLM"/>
    </source>
</evidence>
<reference evidence="2 3" key="1">
    <citation type="journal article" date="2015" name="Int. J. Syst. Evol. Microbiol.">
        <title>Erythrobacter atlanticus sp. nov., a bacterium from ocean sediment able to degrade polycyclic aromatic hydrocarbons.</title>
        <authorList>
            <person name="Zhuang L."/>
            <person name="Liu Y."/>
            <person name="Wang L."/>
            <person name="Wang W."/>
            <person name="Shao Z."/>
        </authorList>
    </citation>
    <scope>NUCLEOTIDE SEQUENCE [LARGE SCALE GENOMIC DNA]</scope>
    <source>
        <strain evidence="3">s21-N3</strain>
    </source>
</reference>
<feature type="transmembrane region" description="Helical" evidence="1">
    <location>
        <begin position="128"/>
        <end position="148"/>
    </location>
</feature>
<feature type="transmembrane region" description="Helical" evidence="1">
    <location>
        <begin position="89"/>
        <end position="108"/>
    </location>
</feature>
<feature type="transmembrane region" description="Helical" evidence="1">
    <location>
        <begin position="180"/>
        <end position="202"/>
    </location>
</feature>
<organism evidence="2 3">
    <name type="scientific">Aurantiacibacter atlanticus</name>
    <dbReference type="NCBI Taxonomy" id="1648404"/>
    <lineage>
        <taxon>Bacteria</taxon>
        <taxon>Pseudomonadati</taxon>
        <taxon>Pseudomonadota</taxon>
        <taxon>Alphaproteobacteria</taxon>
        <taxon>Sphingomonadales</taxon>
        <taxon>Erythrobacteraceae</taxon>
        <taxon>Aurantiacibacter</taxon>
    </lineage>
</organism>
<dbReference type="Pfam" id="PF06532">
    <property type="entry name" value="NrsF"/>
    <property type="match status" value="1"/>
</dbReference>
<proteinExistence type="predicted"/>
<sequence>MSRTEKILDQLASEGGTRDTGYAWRFALPLVIVLAAACAAVALIIDGAFAGVAIAGLGPILVKWGFSLTLVLLAPVALWTLGRPGRKSGWILPALTLPFALIFGDLVLDLSINAWPFPGETWPRCLAAMTILSPLAFAGATFAMRVLAPVKLRRAGLVAGLFGGAVAMTAYAPFCPERGMLYLAVFYCLPILAMAGIGWLMGPKLLRW</sequence>
<name>A0A161IU86_9SPHN</name>
<evidence type="ECO:0000256" key="1">
    <source>
        <dbReference type="SAM" id="Phobius"/>
    </source>
</evidence>
<reference evidence="3" key="2">
    <citation type="submission" date="2015-04" db="EMBL/GenBank/DDBJ databases">
        <title>The complete genome sequence of Erythrobacter sp. s21-N3.</title>
        <authorList>
            <person name="Zhuang L."/>
            <person name="Liu Y."/>
            <person name="Shao Z."/>
        </authorList>
    </citation>
    <scope>NUCLEOTIDE SEQUENCE [LARGE SCALE GENOMIC DNA]</scope>
    <source>
        <strain evidence="3">s21-N3</strain>
    </source>
</reference>
<feature type="transmembrane region" description="Helical" evidence="1">
    <location>
        <begin position="26"/>
        <end position="55"/>
    </location>
</feature>